<comment type="caution">
    <text evidence="1">The sequence shown here is derived from an EMBL/GenBank/DDBJ whole genome shotgun (WGS) entry which is preliminary data.</text>
</comment>
<sequence length="111" mass="11974">MLSRDLTCAVTLVRWGKVGLCPSPSIILHTSRIHFLRKKRCGSATPRLGEGGGKVMASVVPWRAWGTLPETSPAPSVLAHEAAQCVADREVIRERALPSRDSFRAVRSGAA</sequence>
<keyword evidence="2" id="KW-1185">Reference proteome</keyword>
<gene>
    <name evidence="1" type="ORF">SKAU_G00314970</name>
</gene>
<dbReference type="EMBL" id="JAINUF010000013">
    <property type="protein sequence ID" value="KAJ8344168.1"/>
    <property type="molecule type" value="Genomic_DNA"/>
</dbReference>
<dbReference type="AlphaFoldDB" id="A0A9Q1ESD3"/>
<dbReference type="Proteomes" id="UP001152622">
    <property type="component" value="Chromosome 13"/>
</dbReference>
<name>A0A9Q1ESD3_SYNKA</name>
<reference evidence="1" key="1">
    <citation type="journal article" date="2023" name="Science">
        <title>Genome structures resolve the early diversification of teleost fishes.</title>
        <authorList>
            <person name="Parey E."/>
            <person name="Louis A."/>
            <person name="Montfort J."/>
            <person name="Bouchez O."/>
            <person name="Roques C."/>
            <person name="Iampietro C."/>
            <person name="Lluch J."/>
            <person name="Castinel A."/>
            <person name="Donnadieu C."/>
            <person name="Desvignes T."/>
            <person name="Floi Bucao C."/>
            <person name="Jouanno E."/>
            <person name="Wen M."/>
            <person name="Mejri S."/>
            <person name="Dirks R."/>
            <person name="Jansen H."/>
            <person name="Henkel C."/>
            <person name="Chen W.J."/>
            <person name="Zahm M."/>
            <person name="Cabau C."/>
            <person name="Klopp C."/>
            <person name="Thompson A.W."/>
            <person name="Robinson-Rechavi M."/>
            <person name="Braasch I."/>
            <person name="Lecointre G."/>
            <person name="Bobe J."/>
            <person name="Postlethwait J.H."/>
            <person name="Berthelot C."/>
            <person name="Roest Crollius H."/>
            <person name="Guiguen Y."/>
        </authorList>
    </citation>
    <scope>NUCLEOTIDE SEQUENCE</scope>
    <source>
        <strain evidence="1">WJC10195</strain>
    </source>
</reference>
<evidence type="ECO:0000313" key="2">
    <source>
        <dbReference type="Proteomes" id="UP001152622"/>
    </source>
</evidence>
<organism evidence="1 2">
    <name type="scientific">Synaphobranchus kaupii</name>
    <name type="common">Kaup's arrowtooth eel</name>
    <dbReference type="NCBI Taxonomy" id="118154"/>
    <lineage>
        <taxon>Eukaryota</taxon>
        <taxon>Metazoa</taxon>
        <taxon>Chordata</taxon>
        <taxon>Craniata</taxon>
        <taxon>Vertebrata</taxon>
        <taxon>Euteleostomi</taxon>
        <taxon>Actinopterygii</taxon>
        <taxon>Neopterygii</taxon>
        <taxon>Teleostei</taxon>
        <taxon>Anguilliformes</taxon>
        <taxon>Synaphobranchidae</taxon>
        <taxon>Synaphobranchus</taxon>
    </lineage>
</organism>
<accession>A0A9Q1ESD3</accession>
<protein>
    <submittedName>
        <fullName evidence="1">Uncharacterized protein</fullName>
    </submittedName>
</protein>
<evidence type="ECO:0000313" key="1">
    <source>
        <dbReference type="EMBL" id="KAJ8344168.1"/>
    </source>
</evidence>
<proteinExistence type="predicted"/>